<evidence type="ECO:0000313" key="4">
    <source>
        <dbReference type="EMBL" id="ADE19870.1"/>
    </source>
</evidence>
<dbReference type="Proteomes" id="UP000001845">
    <property type="component" value="Chromosome"/>
</dbReference>
<gene>
    <name evidence="4" type="ordered locus">MCRO_0533</name>
</gene>
<reference evidence="4 5" key="3">
    <citation type="journal article" date="2011" name="J. Bacteriol.">
        <title>Genome sequences of Mycoplasma alligatoris A21JP2T and Mycoplasma crocodyli MP145T.</title>
        <authorList>
            <person name="Brown D.R."/>
            <person name="Farmerie W.G."/>
            <person name="May M."/>
            <person name="Benders G.A."/>
            <person name="Durkin A.S."/>
            <person name="Hlavinka K."/>
            <person name="Hostetler J."/>
            <person name="Jackson J."/>
            <person name="Johnson J."/>
            <person name="Miller R.H."/>
            <person name="Paralanov V."/>
            <person name="Radune D."/>
            <person name="Szczypinski B."/>
            <person name="Glass J.I."/>
        </authorList>
    </citation>
    <scope>NUCLEOTIDE SEQUENCE [LARGE SCALE GENOMIC DNA]</scope>
    <source>
        <strain evidence="5">ATCC 51981 / MP145</strain>
    </source>
</reference>
<evidence type="ECO:0000313" key="5">
    <source>
        <dbReference type="Proteomes" id="UP000001845"/>
    </source>
</evidence>
<dbReference type="GO" id="GO:0004518">
    <property type="term" value="F:nuclease activity"/>
    <property type="evidence" value="ECO:0007669"/>
    <property type="project" value="UniProtKB-KW"/>
</dbReference>
<dbReference type="KEGG" id="mcd:MCRO_0533"/>
<dbReference type="eggNOG" id="COG2356">
    <property type="taxonomic scope" value="Bacteria"/>
</dbReference>
<dbReference type="OrthoDB" id="9801679at2"/>
<dbReference type="InterPro" id="IPR007346">
    <property type="entry name" value="Endonuclease-I"/>
</dbReference>
<feature type="chain" id="PRO_5003071372" evidence="3">
    <location>
        <begin position="26"/>
        <end position="404"/>
    </location>
</feature>
<sequence length="404" mass="46245">MIKRKLMYSMLSVVTIALTPTVVYSCNKQNNEEPKKLDEYSKSISFLPISKVDKKEDINLDYLKTFSIIGNNDLMMNIEIKEFLLNQNDLIIKYNIINSANSNVSGLYEFKINLNQILNKNKSDDENKPVTPVTPVTPGIESLTYDSSNNYYQELQGLRGKELFEAIHKLQKKYVGGIKQYGDLYGIYKDAFQDKYYEKDNSLLDIYSENPSGNDPYNYNFNNNGSSAANEGQGFNREHVIPQSWFSKANPTRNDAHFVWPTDIKVNALRGNLPHNNVVTIVKTSLNGTKIGNDVSEPIDEFKGDIARAYFYFQATHQNGYSSNGNLVFDANFPYFKKTYLDVYINWANKDKLSEFDVDRNNQIAKHFNGLRNPFSDYPELVSLIWGNGTETFINKGVLIKINK</sequence>
<dbReference type="Pfam" id="PF04231">
    <property type="entry name" value="Endonuclease_1"/>
    <property type="match status" value="1"/>
</dbReference>
<reference key="2">
    <citation type="submission" date="2010-03" db="EMBL/GenBank/DDBJ databases">
        <authorList>
            <person name="Ma Z."/>
            <person name="Wang X."/>
            <person name="Liu H."/>
        </authorList>
    </citation>
    <scope>NUCLEOTIDE SEQUENCE</scope>
    <source>
        <strain>MP145</strain>
    </source>
</reference>
<dbReference type="PANTHER" id="PTHR33607">
    <property type="entry name" value="ENDONUCLEASE-1"/>
    <property type="match status" value="1"/>
</dbReference>
<dbReference type="RefSeq" id="WP_013054646.1">
    <property type="nucleotide sequence ID" value="NC_014014.1"/>
</dbReference>
<dbReference type="PANTHER" id="PTHR33607:SF2">
    <property type="entry name" value="ENDONUCLEASE-1"/>
    <property type="match status" value="1"/>
</dbReference>
<dbReference type="PROSITE" id="PS51257">
    <property type="entry name" value="PROKAR_LIPOPROTEIN"/>
    <property type="match status" value="1"/>
</dbReference>
<protein>
    <submittedName>
        <fullName evidence="4">Putative extracellular nuclease, EndA/NucM family</fullName>
    </submittedName>
</protein>
<keyword evidence="2" id="KW-0378">Hydrolase</keyword>
<evidence type="ECO:0000256" key="2">
    <source>
        <dbReference type="ARBA" id="ARBA00022801"/>
    </source>
</evidence>
<evidence type="ECO:0000256" key="1">
    <source>
        <dbReference type="ARBA" id="ARBA00022722"/>
    </source>
</evidence>
<dbReference type="STRING" id="512564.MCRO_0533"/>
<keyword evidence="3" id="KW-0732">Signal</keyword>
<accession>D5E5W0</accession>
<dbReference type="HOGENOM" id="CLU_596924_0_0_14"/>
<dbReference type="InterPro" id="IPR044925">
    <property type="entry name" value="His-Me_finger_sf"/>
</dbReference>
<reference evidence="5" key="1">
    <citation type="submission" date="2010-03" db="EMBL/GenBank/DDBJ databases">
        <title>The complete genome of Mycoplasma crocodyli MP145.</title>
        <authorList>
            <person name="Glass J.I."/>
            <person name="Durkin A.S."/>
            <person name="Hostetler J."/>
            <person name="Jackson J."/>
            <person name="Johnson J."/>
            <person name="May M.A."/>
            <person name="Paralanov V."/>
            <person name="Radune D."/>
            <person name="Szczypinski B."/>
            <person name="Brown D.R."/>
        </authorList>
    </citation>
    <scope>NUCLEOTIDE SEQUENCE [LARGE SCALE GENOMIC DNA]</scope>
    <source>
        <strain evidence="5">ATCC 51981 / MP145</strain>
    </source>
</reference>
<keyword evidence="1" id="KW-0540">Nuclease</keyword>
<dbReference type="AlphaFoldDB" id="D5E5W0"/>
<evidence type="ECO:0000256" key="3">
    <source>
        <dbReference type="SAM" id="SignalP"/>
    </source>
</evidence>
<feature type="signal peptide" evidence="3">
    <location>
        <begin position="1"/>
        <end position="25"/>
    </location>
</feature>
<keyword evidence="5" id="KW-1185">Reference proteome</keyword>
<name>D5E5W0_MYCCM</name>
<proteinExistence type="predicted"/>
<dbReference type="EMBL" id="CP001991">
    <property type="protein sequence ID" value="ADE19870.1"/>
    <property type="molecule type" value="Genomic_DNA"/>
</dbReference>
<dbReference type="GO" id="GO:0016787">
    <property type="term" value="F:hydrolase activity"/>
    <property type="evidence" value="ECO:0007669"/>
    <property type="project" value="UniProtKB-KW"/>
</dbReference>
<dbReference type="SUPFAM" id="SSF54060">
    <property type="entry name" value="His-Me finger endonucleases"/>
    <property type="match status" value="1"/>
</dbReference>
<organism evidence="4 5">
    <name type="scientific">Mycoplasma crocodyli (strain ATCC 51981 / MP145)</name>
    <dbReference type="NCBI Taxonomy" id="512564"/>
    <lineage>
        <taxon>Bacteria</taxon>
        <taxon>Bacillati</taxon>
        <taxon>Mycoplasmatota</taxon>
        <taxon>Mollicutes</taxon>
        <taxon>Mycoplasmataceae</taxon>
        <taxon>Mycoplasma</taxon>
    </lineage>
</organism>